<comment type="cofactor">
    <cofactor evidence="1">
        <name>Zn(2+)</name>
        <dbReference type="ChEBI" id="CHEBI:29105"/>
    </cofactor>
</comment>
<dbReference type="InterPro" id="IPR036388">
    <property type="entry name" value="WH-like_DNA-bd_sf"/>
</dbReference>
<feature type="domain" description="HRDC" evidence="15">
    <location>
        <begin position="794"/>
        <end position="875"/>
    </location>
</feature>
<evidence type="ECO:0000313" key="18">
    <source>
        <dbReference type="EMBL" id="KJH50977.1"/>
    </source>
</evidence>
<dbReference type="AlphaFoldDB" id="A0A0D8Y462"/>
<dbReference type="GO" id="GO:0006260">
    <property type="term" value="P:DNA replication"/>
    <property type="evidence" value="ECO:0007669"/>
    <property type="project" value="InterPro"/>
</dbReference>
<gene>
    <name evidence="18" type="ORF">DICVIV_02835</name>
</gene>
<feature type="domain" description="Helicase C-terminal" evidence="17">
    <location>
        <begin position="447"/>
        <end position="594"/>
    </location>
</feature>
<keyword evidence="9" id="KW-0413">Isomerase</keyword>
<dbReference type="EMBL" id="KN716193">
    <property type="protein sequence ID" value="KJH50977.1"/>
    <property type="molecule type" value="Genomic_DNA"/>
</dbReference>
<keyword evidence="5 13" id="KW-0378">Hydrolase</keyword>
<dbReference type="InterPro" id="IPR010997">
    <property type="entry name" value="HRDC-like_sf"/>
</dbReference>
<dbReference type="OrthoDB" id="10261556at2759"/>
<evidence type="ECO:0000259" key="15">
    <source>
        <dbReference type="PROSITE" id="PS50967"/>
    </source>
</evidence>
<dbReference type="FunFam" id="1.10.150.80:FF:000019">
    <property type="entry name" value="ATP-dependent DNA helicase"/>
    <property type="match status" value="1"/>
</dbReference>
<evidence type="ECO:0000256" key="12">
    <source>
        <dbReference type="ARBA" id="ARBA00049360"/>
    </source>
</evidence>
<dbReference type="InterPro" id="IPR004589">
    <property type="entry name" value="DNA_helicase_ATP-dep_RecQ"/>
</dbReference>
<dbReference type="PROSITE" id="PS50967">
    <property type="entry name" value="HRDC"/>
    <property type="match status" value="1"/>
</dbReference>
<keyword evidence="4 13" id="KW-0547">Nucleotide-binding</keyword>
<dbReference type="GO" id="GO:0005524">
    <property type="term" value="F:ATP binding"/>
    <property type="evidence" value="ECO:0007669"/>
    <property type="project" value="UniProtKB-KW"/>
</dbReference>
<comment type="catalytic activity">
    <reaction evidence="11 13">
        <text>Couples ATP hydrolysis with the unwinding of duplex DNA by translocating in the 3'-5' direction.</text>
        <dbReference type="EC" id="5.6.2.4"/>
    </reaction>
</comment>
<comment type="similarity">
    <text evidence="3 13">Belongs to the helicase family. RecQ subfamily.</text>
</comment>
<dbReference type="SUPFAM" id="SSF46785">
    <property type="entry name" value="Winged helix' DNA-binding domain"/>
    <property type="match status" value="1"/>
</dbReference>
<dbReference type="SMART" id="SM00341">
    <property type="entry name" value="HRDC"/>
    <property type="match status" value="1"/>
</dbReference>
<dbReference type="Gene3D" id="3.40.50.300">
    <property type="entry name" value="P-loop containing nucleotide triphosphate hydrolases"/>
    <property type="match status" value="2"/>
</dbReference>
<protein>
    <recommendedName>
        <fullName evidence="13">ATP-dependent DNA helicase</fullName>
        <ecNumber evidence="13">5.6.2.4</ecNumber>
    </recommendedName>
</protein>
<evidence type="ECO:0000256" key="5">
    <source>
        <dbReference type="ARBA" id="ARBA00022801"/>
    </source>
</evidence>
<dbReference type="NCBIfam" id="TIGR00614">
    <property type="entry name" value="recQ_fam"/>
    <property type="match status" value="1"/>
</dbReference>
<dbReference type="InterPro" id="IPR032284">
    <property type="entry name" value="RecQ_Zn-bd"/>
</dbReference>
<dbReference type="Gene3D" id="1.10.10.10">
    <property type="entry name" value="Winged helix-like DNA-binding domain superfamily/Winged helix DNA-binding domain"/>
    <property type="match status" value="1"/>
</dbReference>
<dbReference type="Pfam" id="PF00270">
    <property type="entry name" value="DEAD"/>
    <property type="match status" value="1"/>
</dbReference>
<dbReference type="InterPro" id="IPR018982">
    <property type="entry name" value="RQC_domain"/>
</dbReference>
<evidence type="ECO:0000256" key="13">
    <source>
        <dbReference type="RuleBase" id="RU364117"/>
    </source>
</evidence>
<evidence type="ECO:0000256" key="8">
    <source>
        <dbReference type="ARBA" id="ARBA00023125"/>
    </source>
</evidence>
<keyword evidence="6 13" id="KW-0347">Helicase</keyword>
<dbReference type="SMART" id="SM00487">
    <property type="entry name" value="DEXDc"/>
    <property type="match status" value="1"/>
</dbReference>
<comment type="subcellular location">
    <subcellularLocation>
        <location evidence="2 13">Nucleus</location>
    </subcellularLocation>
</comment>
<evidence type="ECO:0000256" key="11">
    <source>
        <dbReference type="ARBA" id="ARBA00034617"/>
    </source>
</evidence>
<organism evidence="18 19">
    <name type="scientific">Dictyocaulus viviparus</name>
    <name type="common">Bovine lungworm</name>
    <dbReference type="NCBI Taxonomy" id="29172"/>
    <lineage>
        <taxon>Eukaryota</taxon>
        <taxon>Metazoa</taxon>
        <taxon>Ecdysozoa</taxon>
        <taxon>Nematoda</taxon>
        <taxon>Chromadorea</taxon>
        <taxon>Rhabditida</taxon>
        <taxon>Rhabditina</taxon>
        <taxon>Rhabditomorpha</taxon>
        <taxon>Strongyloidea</taxon>
        <taxon>Metastrongylidae</taxon>
        <taxon>Dictyocaulus</taxon>
    </lineage>
</organism>
<proteinExistence type="inferred from homology"/>
<evidence type="ECO:0000313" key="19">
    <source>
        <dbReference type="Proteomes" id="UP000053766"/>
    </source>
</evidence>
<dbReference type="Pfam" id="PF09382">
    <property type="entry name" value="RQC"/>
    <property type="match status" value="1"/>
</dbReference>
<reference evidence="19" key="2">
    <citation type="journal article" date="2016" name="Sci. Rep.">
        <title>Dictyocaulus viviparus genome, variome and transcriptome elucidate lungworm biology and support future intervention.</title>
        <authorList>
            <person name="McNulty S.N."/>
            <person name="Strube C."/>
            <person name="Rosa B.A."/>
            <person name="Martin J.C."/>
            <person name="Tyagi R."/>
            <person name="Choi Y.J."/>
            <person name="Wang Q."/>
            <person name="Hallsworth Pepin K."/>
            <person name="Zhang X."/>
            <person name="Ozersky P."/>
            <person name="Wilson R.K."/>
            <person name="Sternberg P.W."/>
            <person name="Gasser R.B."/>
            <person name="Mitreva M."/>
        </authorList>
    </citation>
    <scope>NUCLEOTIDE SEQUENCE [LARGE SCALE GENOMIC DNA]</scope>
    <source>
        <strain evidence="19">HannoverDv2000</strain>
    </source>
</reference>
<feature type="compositionally biased region" description="Basic residues" evidence="14">
    <location>
        <begin position="937"/>
        <end position="946"/>
    </location>
</feature>
<dbReference type="Pfam" id="PF00570">
    <property type="entry name" value="HRDC"/>
    <property type="match status" value="1"/>
</dbReference>
<sequence>MSGVKQQYEAVKLRERVEFGGYRFVIPSPNFQMPRFMCCGGIHRGVVDQSQNKDSSDIIAPVSKESLAGNSQLVGNSVNDKSVTNETNASLESNDEILFQDEPSDDCAVFDEGLDAVLNWLIKTQEALAPRKNSLYCPFFDMVSEMQSSDSFGKIDYVDTVPPCERIHHLDSDDSFNDEVMLTQEDFEGERHDMHGQFRGFLKDDSDEFEDDVTVLGQALHDEMYRTLKEKFGFNSFRHRQKMAIAAILLGYDAFVLMPTGAGKSLCYQLPAVLSEGVTVVVSPLKSLIEDQRLKMRDLGISCEALTSDLTSSDQTVIYSRLMQSPPDIKLLYITPEKISASEKLASMFISLHRRKFLTRFVIDEAHCVSQWGHDFRPDYTKLQSLRRDYNQPKVQIVALTATATPKIVADTRDYLGIVDSKLFISSFVRTNLTYEIVPKASKTFMNVVKKMTQLYPGKAGIVYCLSRKECETVCTSLTKAGLNADVYHAGLSDPARIQVQHRWLRNNINVICATIAFGMGIDKPDVRFVIHYSLPKSIEGYYQETGRAGRDGHPAYCLLLYSYQDAIRLRRMIEGDDSQSLPSVQAMHLQNIYQVVSYCENVSVCRRKVLVEHFGEVYDAQMCLRSATPCDICRRLKQNPEAVKLYDVSEEAVLVLSAMAKMGNQTIRYLAELFRGQLNKKDAVQAVRQGHTSLPFYGRGVGMSEQDALRFMRKMVVEGFIMERLYRTKFESTVAYAELTSKGRQAIMGGTKPKVYLHVTADNKRKSTASDLLTRTAVSEAKALKEKHMVKYKDVFTRCLQSLTQLVTEIAEESKLSGPYSIISQEGLEQVAALLPRTNSDLLQVDSMTLRKVEKYAPRIMVSLKPFWKEVDDRDEAEMREQLETLKHIVPATPQPVSSTNRGSPASTVRTKFAPRFGRMTTMRGRGAASVARAKVIPRVRKKNNSHGSSQGSSGGTRTKRARPSFKPPTRAKGVKLGRLARPLDPSLFPV</sequence>
<dbReference type="GO" id="GO:0009378">
    <property type="term" value="F:four-way junction helicase activity"/>
    <property type="evidence" value="ECO:0007669"/>
    <property type="project" value="TreeGrafter"/>
</dbReference>
<evidence type="ECO:0000256" key="3">
    <source>
        <dbReference type="ARBA" id="ARBA00005446"/>
    </source>
</evidence>
<keyword evidence="8" id="KW-0238">DNA-binding</keyword>
<dbReference type="GO" id="GO:0003677">
    <property type="term" value="F:DNA binding"/>
    <property type="evidence" value="ECO:0007669"/>
    <property type="project" value="UniProtKB-KW"/>
</dbReference>
<dbReference type="InterPro" id="IPR002121">
    <property type="entry name" value="HRDC_dom"/>
</dbReference>
<evidence type="ECO:0000256" key="6">
    <source>
        <dbReference type="ARBA" id="ARBA00022806"/>
    </source>
</evidence>
<dbReference type="CDD" id="cd18794">
    <property type="entry name" value="SF2_C_RecQ"/>
    <property type="match status" value="1"/>
</dbReference>
<evidence type="ECO:0000256" key="14">
    <source>
        <dbReference type="SAM" id="MobiDB-lite"/>
    </source>
</evidence>
<dbReference type="SUPFAM" id="SSF47819">
    <property type="entry name" value="HRDC-like"/>
    <property type="match status" value="1"/>
</dbReference>
<evidence type="ECO:0000256" key="1">
    <source>
        <dbReference type="ARBA" id="ARBA00001947"/>
    </source>
</evidence>
<dbReference type="GO" id="GO:0005694">
    <property type="term" value="C:chromosome"/>
    <property type="evidence" value="ECO:0007669"/>
    <property type="project" value="TreeGrafter"/>
</dbReference>
<dbReference type="FunFam" id="3.40.50.300:FF:000340">
    <property type="entry name" value="Bloom syndrome, RecQ helicase"/>
    <property type="match status" value="1"/>
</dbReference>
<feature type="region of interest" description="Disordered" evidence="14">
    <location>
        <begin position="925"/>
        <end position="992"/>
    </location>
</feature>
<dbReference type="GO" id="GO:0000724">
    <property type="term" value="P:double-strand break repair via homologous recombination"/>
    <property type="evidence" value="ECO:0007669"/>
    <property type="project" value="TreeGrafter"/>
</dbReference>
<evidence type="ECO:0000259" key="16">
    <source>
        <dbReference type="PROSITE" id="PS51192"/>
    </source>
</evidence>
<keyword evidence="10 13" id="KW-0539">Nucleus</keyword>
<evidence type="ECO:0000259" key="17">
    <source>
        <dbReference type="PROSITE" id="PS51194"/>
    </source>
</evidence>
<dbReference type="FunFam" id="3.40.50.300:FF:001389">
    <property type="entry name" value="ATP-dependent DNA helicase RecQ"/>
    <property type="match status" value="1"/>
</dbReference>
<feature type="domain" description="Helicase ATP-binding" evidence="16">
    <location>
        <begin position="245"/>
        <end position="422"/>
    </location>
</feature>
<dbReference type="Proteomes" id="UP000053766">
    <property type="component" value="Unassembled WGS sequence"/>
</dbReference>
<dbReference type="SUPFAM" id="SSF52540">
    <property type="entry name" value="P-loop containing nucleoside triphosphate hydrolases"/>
    <property type="match status" value="1"/>
</dbReference>
<accession>A0A0D8Y462</accession>
<reference evidence="18 19" key="1">
    <citation type="submission" date="2013-11" db="EMBL/GenBank/DDBJ databases">
        <title>Draft genome of the bovine lungworm Dictyocaulus viviparus.</title>
        <authorList>
            <person name="Mitreva M."/>
        </authorList>
    </citation>
    <scope>NUCLEOTIDE SEQUENCE [LARGE SCALE GENOMIC DNA]</scope>
    <source>
        <strain evidence="18 19">HannoverDv2000</strain>
    </source>
</reference>
<evidence type="ECO:0000256" key="7">
    <source>
        <dbReference type="ARBA" id="ARBA00022840"/>
    </source>
</evidence>
<dbReference type="EC" id="5.6.2.4" evidence="13"/>
<dbReference type="InterPro" id="IPR036390">
    <property type="entry name" value="WH_DNA-bd_sf"/>
</dbReference>
<dbReference type="PROSITE" id="PS51194">
    <property type="entry name" value="HELICASE_CTER"/>
    <property type="match status" value="1"/>
</dbReference>
<dbReference type="Pfam" id="PF00271">
    <property type="entry name" value="Helicase_C"/>
    <property type="match status" value="1"/>
</dbReference>
<evidence type="ECO:0000256" key="10">
    <source>
        <dbReference type="ARBA" id="ARBA00023242"/>
    </source>
</evidence>
<dbReference type="SMART" id="SM00490">
    <property type="entry name" value="HELICc"/>
    <property type="match status" value="1"/>
</dbReference>
<evidence type="ECO:0000256" key="4">
    <source>
        <dbReference type="ARBA" id="ARBA00022741"/>
    </source>
</evidence>
<dbReference type="GO" id="GO:0005737">
    <property type="term" value="C:cytoplasm"/>
    <property type="evidence" value="ECO:0007669"/>
    <property type="project" value="TreeGrafter"/>
</dbReference>
<dbReference type="GO" id="GO:0007131">
    <property type="term" value="P:reciprocal meiotic recombination"/>
    <property type="evidence" value="ECO:0007669"/>
    <property type="project" value="UniProtKB-ARBA"/>
</dbReference>
<dbReference type="Pfam" id="PF16124">
    <property type="entry name" value="RecQ_Zn_bind"/>
    <property type="match status" value="1"/>
</dbReference>
<evidence type="ECO:0000256" key="9">
    <source>
        <dbReference type="ARBA" id="ARBA00023235"/>
    </source>
</evidence>
<dbReference type="GO" id="GO:0016887">
    <property type="term" value="F:ATP hydrolysis activity"/>
    <property type="evidence" value="ECO:0007669"/>
    <property type="project" value="RHEA"/>
</dbReference>
<name>A0A0D8Y462_DICVI</name>
<dbReference type="FunFam" id="1.10.10.10:FF:000878">
    <property type="entry name" value="ATP-dependent DNA helicase"/>
    <property type="match status" value="1"/>
</dbReference>
<dbReference type="PROSITE" id="PS51192">
    <property type="entry name" value="HELICASE_ATP_BIND_1"/>
    <property type="match status" value="1"/>
</dbReference>
<dbReference type="GO" id="GO:0043138">
    <property type="term" value="F:3'-5' DNA helicase activity"/>
    <property type="evidence" value="ECO:0007669"/>
    <property type="project" value="UniProtKB-EC"/>
</dbReference>
<dbReference type="InterPro" id="IPR001650">
    <property type="entry name" value="Helicase_C-like"/>
</dbReference>
<dbReference type="STRING" id="29172.A0A0D8Y462"/>
<dbReference type="InterPro" id="IPR011545">
    <property type="entry name" value="DEAD/DEAH_box_helicase_dom"/>
</dbReference>
<dbReference type="Gene3D" id="1.10.150.80">
    <property type="entry name" value="HRDC domain"/>
    <property type="match status" value="1"/>
</dbReference>
<evidence type="ECO:0000256" key="2">
    <source>
        <dbReference type="ARBA" id="ARBA00004123"/>
    </source>
</evidence>
<dbReference type="InterPro" id="IPR027417">
    <property type="entry name" value="P-loop_NTPase"/>
</dbReference>
<keyword evidence="19" id="KW-1185">Reference proteome</keyword>
<dbReference type="GO" id="GO:0005634">
    <property type="term" value="C:nucleus"/>
    <property type="evidence" value="ECO:0007669"/>
    <property type="project" value="UniProtKB-SubCell"/>
</dbReference>
<dbReference type="PANTHER" id="PTHR13710:SF153">
    <property type="entry name" value="RECQ-LIKE DNA HELICASE BLM"/>
    <property type="match status" value="1"/>
</dbReference>
<dbReference type="PANTHER" id="PTHR13710">
    <property type="entry name" value="DNA HELICASE RECQ FAMILY MEMBER"/>
    <property type="match status" value="1"/>
</dbReference>
<dbReference type="InterPro" id="IPR014001">
    <property type="entry name" value="Helicase_ATP-bd"/>
</dbReference>
<comment type="catalytic activity">
    <reaction evidence="12 13">
        <text>ATP + H2O = ADP + phosphate + H(+)</text>
        <dbReference type="Rhea" id="RHEA:13065"/>
        <dbReference type="ChEBI" id="CHEBI:15377"/>
        <dbReference type="ChEBI" id="CHEBI:15378"/>
        <dbReference type="ChEBI" id="CHEBI:30616"/>
        <dbReference type="ChEBI" id="CHEBI:43474"/>
        <dbReference type="ChEBI" id="CHEBI:456216"/>
    </reaction>
</comment>
<dbReference type="InterPro" id="IPR044876">
    <property type="entry name" value="HRDC_dom_sf"/>
</dbReference>
<keyword evidence="7 13" id="KW-0067">ATP-binding</keyword>
<dbReference type="SMART" id="SM00956">
    <property type="entry name" value="RQC"/>
    <property type="match status" value="1"/>
</dbReference>